<dbReference type="Proteomes" id="UP000034951">
    <property type="component" value="Unassembled WGS sequence"/>
</dbReference>
<dbReference type="SMART" id="SM00028">
    <property type="entry name" value="TPR"/>
    <property type="match status" value="6"/>
</dbReference>
<dbReference type="EMBL" id="LCDE01000006">
    <property type="protein sequence ID" value="KKS46195.1"/>
    <property type="molecule type" value="Genomic_DNA"/>
</dbReference>
<organism evidence="5 6">
    <name type="scientific">Candidatus Azambacteria bacterium GW2011_GWA1_42_19</name>
    <dbReference type="NCBI Taxonomy" id="1618609"/>
    <lineage>
        <taxon>Bacteria</taxon>
        <taxon>Candidatus Azamiibacteriota</taxon>
    </lineage>
</organism>
<gene>
    <name evidence="5" type="ORF">UV10_C0006G0003</name>
</gene>
<dbReference type="PANTHER" id="PTHR44858:SF1">
    <property type="entry name" value="UDP-N-ACETYLGLUCOSAMINE--PEPTIDE N-ACETYLGLUCOSAMINYLTRANSFERASE SPINDLY-RELATED"/>
    <property type="match status" value="1"/>
</dbReference>
<dbReference type="AlphaFoldDB" id="A0A0G0ZBU8"/>
<name>A0A0G0ZBU8_9BACT</name>
<evidence type="ECO:0000256" key="2">
    <source>
        <dbReference type="ARBA" id="ARBA00022803"/>
    </source>
</evidence>
<evidence type="ECO:0000256" key="4">
    <source>
        <dbReference type="SAM" id="Phobius"/>
    </source>
</evidence>
<protein>
    <submittedName>
        <fullName evidence="5">TPR Domain containing protein</fullName>
    </submittedName>
</protein>
<dbReference type="PROSITE" id="PS50005">
    <property type="entry name" value="TPR"/>
    <property type="match status" value="3"/>
</dbReference>
<evidence type="ECO:0000256" key="1">
    <source>
        <dbReference type="ARBA" id="ARBA00022737"/>
    </source>
</evidence>
<keyword evidence="2 3" id="KW-0802">TPR repeat</keyword>
<evidence type="ECO:0000313" key="5">
    <source>
        <dbReference type="EMBL" id="KKS46195.1"/>
    </source>
</evidence>
<evidence type="ECO:0000313" key="6">
    <source>
        <dbReference type="Proteomes" id="UP000034951"/>
    </source>
</evidence>
<evidence type="ECO:0000256" key="3">
    <source>
        <dbReference type="PROSITE-ProRule" id="PRU00339"/>
    </source>
</evidence>
<dbReference type="InterPro" id="IPR011990">
    <property type="entry name" value="TPR-like_helical_dom_sf"/>
</dbReference>
<feature type="repeat" description="TPR" evidence="3">
    <location>
        <begin position="132"/>
        <end position="165"/>
    </location>
</feature>
<dbReference type="InterPro" id="IPR019734">
    <property type="entry name" value="TPR_rpt"/>
</dbReference>
<dbReference type="GO" id="GO:0009279">
    <property type="term" value="C:cell outer membrane"/>
    <property type="evidence" value="ECO:0007669"/>
    <property type="project" value="TreeGrafter"/>
</dbReference>
<proteinExistence type="predicted"/>
<sequence>MVKIKKTKNFSETITENFWAVWFLVVITIILVFTAKQDALANFVWQKYRIANLAILLDKNDSDLAMQIGNYYFNGGAYNLDRAKKSYESAFNLKPDIQLAHYQISRIYFLKGDFNSALDEINKELKLRPEIPNSYYVRGLILGYRGNFREAESDFFKFIKLIPSQWAGYNDLAWIQVKLKKFQDAKETILKSFKNIPLEKDRNPWLWTSLGIAYLNLGEYNKAKEAFLSAEEKTNKINADYFWSAYPGNNPKQAENAYSQFKSILNLNLALVYEKLGDFKKSKIKYEEYLKFIPLGPFPSEAEIEERISEMGRRITGTDK</sequence>
<feature type="repeat" description="TPR" evidence="3">
    <location>
        <begin position="98"/>
        <end position="131"/>
    </location>
</feature>
<dbReference type="Gene3D" id="1.25.40.10">
    <property type="entry name" value="Tetratricopeptide repeat domain"/>
    <property type="match status" value="2"/>
</dbReference>
<feature type="repeat" description="TPR" evidence="3">
    <location>
        <begin position="204"/>
        <end position="237"/>
    </location>
</feature>
<keyword evidence="1" id="KW-0677">Repeat</keyword>
<dbReference type="SUPFAM" id="SSF48452">
    <property type="entry name" value="TPR-like"/>
    <property type="match status" value="2"/>
</dbReference>
<reference evidence="5 6" key="1">
    <citation type="journal article" date="2015" name="Nature">
        <title>rRNA introns, odd ribosomes, and small enigmatic genomes across a large radiation of phyla.</title>
        <authorList>
            <person name="Brown C.T."/>
            <person name="Hug L.A."/>
            <person name="Thomas B.C."/>
            <person name="Sharon I."/>
            <person name="Castelle C.J."/>
            <person name="Singh A."/>
            <person name="Wilkins M.J."/>
            <person name="Williams K.H."/>
            <person name="Banfield J.F."/>
        </authorList>
    </citation>
    <scope>NUCLEOTIDE SEQUENCE [LARGE SCALE GENOMIC DNA]</scope>
</reference>
<dbReference type="PANTHER" id="PTHR44858">
    <property type="entry name" value="TETRATRICOPEPTIDE REPEAT PROTEIN 6"/>
    <property type="match status" value="1"/>
</dbReference>
<dbReference type="GO" id="GO:0046813">
    <property type="term" value="P:receptor-mediated virion attachment to host cell"/>
    <property type="evidence" value="ECO:0007669"/>
    <property type="project" value="TreeGrafter"/>
</dbReference>
<keyword evidence="4" id="KW-0812">Transmembrane</keyword>
<feature type="transmembrane region" description="Helical" evidence="4">
    <location>
        <begin position="18"/>
        <end position="35"/>
    </location>
</feature>
<keyword evidence="4" id="KW-0472">Membrane</keyword>
<comment type="caution">
    <text evidence="5">The sequence shown here is derived from an EMBL/GenBank/DDBJ whole genome shotgun (WGS) entry which is preliminary data.</text>
</comment>
<dbReference type="Pfam" id="PF13181">
    <property type="entry name" value="TPR_8"/>
    <property type="match status" value="2"/>
</dbReference>
<accession>A0A0G0ZBU8</accession>
<keyword evidence="4" id="KW-1133">Transmembrane helix</keyword>
<dbReference type="InterPro" id="IPR050498">
    <property type="entry name" value="Ycf3"/>
</dbReference>